<comment type="caution">
    <text evidence="2">The sequence shown here is derived from an EMBL/GenBank/DDBJ whole genome shotgun (WGS) entry which is preliminary data.</text>
</comment>
<proteinExistence type="predicted"/>
<feature type="region of interest" description="Disordered" evidence="1">
    <location>
        <begin position="47"/>
        <end position="75"/>
    </location>
</feature>
<evidence type="ECO:0000313" key="3">
    <source>
        <dbReference type="Proteomes" id="UP000317122"/>
    </source>
</evidence>
<gene>
    <name evidence="2" type="ORF">IQ26_07451</name>
</gene>
<accession>A0A562MD30</accession>
<evidence type="ECO:0000256" key="1">
    <source>
        <dbReference type="SAM" id="MobiDB-lite"/>
    </source>
</evidence>
<dbReference type="InterPro" id="IPR036388">
    <property type="entry name" value="WH-like_DNA-bd_sf"/>
</dbReference>
<dbReference type="SUPFAM" id="SSF46689">
    <property type="entry name" value="Homeodomain-like"/>
    <property type="match status" value="1"/>
</dbReference>
<dbReference type="AlphaFoldDB" id="A0A562MD30"/>
<evidence type="ECO:0000313" key="2">
    <source>
        <dbReference type="EMBL" id="TWI17814.1"/>
    </source>
</evidence>
<dbReference type="Gene3D" id="1.10.10.10">
    <property type="entry name" value="Winged helix-like DNA-binding domain superfamily/Winged helix DNA-binding domain"/>
    <property type="match status" value="1"/>
</dbReference>
<dbReference type="OrthoDB" id="565387at2"/>
<dbReference type="InterPro" id="IPR009057">
    <property type="entry name" value="Homeodomain-like_sf"/>
</dbReference>
<protein>
    <submittedName>
        <fullName evidence="2">Helix-turn-helix protein</fullName>
    </submittedName>
</protein>
<sequence length="75" mass="8489">MGKPLPMALRERVAGYVDEGHGHREAARHFRISPRFVNELMKLRRETGSLEPRRQGHAPGVGSWRRMPPSCAGGW</sequence>
<organism evidence="2 3">
    <name type="scientific">Mesorhizobium tianshanense</name>
    <dbReference type="NCBI Taxonomy" id="39844"/>
    <lineage>
        <taxon>Bacteria</taxon>
        <taxon>Pseudomonadati</taxon>
        <taxon>Pseudomonadota</taxon>
        <taxon>Alphaproteobacteria</taxon>
        <taxon>Hyphomicrobiales</taxon>
        <taxon>Phyllobacteriaceae</taxon>
        <taxon>Mesorhizobium</taxon>
    </lineage>
</organism>
<dbReference type="Proteomes" id="UP000317122">
    <property type="component" value="Unassembled WGS sequence"/>
</dbReference>
<reference evidence="2 3" key="1">
    <citation type="journal article" date="2015" name="Stand. Genomic Sci.">
        <title>Genomic Encyclopedia of Bacterial and Archaeal Type Strains, Phase III: the genomes of soil and plant-associated and newly described type strains.</title>
        <authorList>
            <person name="Whitman W.B."/>
            <person name="Woyke T."/>
            <person name="Klenk H.P."/>
            <person name="Zhou Y."/>
            <person name="Lilburn T.G."/>
            <person name="Beck B.J."/>
            <person name="De Vos P."/>
            <person name="Vandamme P."/>
            <person name="Eisen J.A."/>
            <person name="Garrity G."/>
            <person name="Hugenholtz P."/>
            <person name="Kyrpides N.C."/>
        </authorList>
    </citation>
    <scope>NUCLEOTIDE SEQUENCE [LARGE SCALE GENOMIC DNA]</scope>
    <source>
        <strain evidence="2 3">CGMCC 1.2546</strain>
    </source>
</reference>
<name>A0A562MD30_9HYPH</name>
<feature type="non-terminal residue" evidence="2">
    <location>
        <position position="75"/>
    </location>
</feature>
<dbReference type="EMBL" id="VLKT01000101">
    <property type="protein sequence ID" value="TWI17814.1"/>
    <property type="molecule type" value="Genomic_DNA"/>
</dbReference>
<keyword evidence="3" id="KW-1185">Reference proteome</keyword>